<evidence type="ECO:0000313" key="1">
    <source>
        <dbReference type="EMBL" id="KAF6169925.1"/>
    </source>
</evidence>
<name>A0A7J7NRV3_9MAGN</name>
<feature type="non-terminal residue" evidence="1">
    <location>
        <position position="1"/>
    </location>
</feature>
<dbReference type="Pfam" id="PF06045">
    <property type="entry name" value="Rhamnogal_lyase"/>
    <property type="match status" value="1"/>
</dbReference>
<comment type="caution">
    <text evidence="1">The sequence shown here is derived from an EMBL/GenBank/DDBJ whole genome shotgun (WGS) entry which is preliminary data.</text>
</comment>
<organism evidence="1 2">
    <name type="scientific">Kingdonia uniflora</name>
    <dbReference type="NCBI Taxonomy" id="39325"/>
    <lineage>
        <taxon>Eukaryota</taxon>
        <taxon>Viridiplantae</taxon>
        <taxon>Streptophyta</taxon>
        <taxon>Embryophyta</taxon>
        <taxon>Tracheophyta</taxon>
        <taxon>Spermatophyta</taxon>
        <taxon>Magnoliopsida</taxon>
        <taxon>Ranunculales</taxon>
        <taxon>Circaeasteraceae</taxon>
        <taxon>Kingdonia</taxon>
    </lineage>
</organism>
<keyword evidence="2" id="KW-1185">Reference proteome</keyword>
<dbReference type="InterPro" id="IPR027417">
    <property type="entry name" value="P-loop_NTPase"/>
</dbReference>
<dbReference type="AlphaFoldDB" id="A0A7J7NRV3"/>
<dbReference type="OrthoDB" id="66620at2759"/>
<sequence length="484" mass="56095">MTLSHTRFQRGSSSIRQRFSINTSTPIIEVSYVMIPVHQEDDNVDDCDVYLLAKVYFDCKVLRFHYMVIVNDRQKVMPMLDDRLPVRGNALAYPKAALLTNPINPDLKGEVDDKYEYSIENKDNRVHGWVSSDPPIRFRQITPSDEFRTGGSVKQNLISHVGPTTLAVVHIIQAKTWYQNSKIESRGKRCRLKSKVVCIVFQFLRTSFLLMYGGTVTGRLLVYDRATSFGLKPMLRGFIGDYKYDEITITAGYEINLDVLVYEPPRDSPTLWEMGVPDHSEKGFYVSRNIWLRLEYTGLGNMDYGKVYLLPSRDFMYNIVMRKVRNIVNTGHTIVCTIHQPSTYVFKSFDELLFMKRGQLIYVGPLGAKFQKLVKFFEGIEGVQEIRFGYNPAAWMLEVTSSSEENRLVLILPKFTEDLVFQQNRQLIETLSKPSSDTKDLSFPAKYSKPFLNQFLASLWKQNLSYWRNPQYTVVWFFYTLIIS</sequence>
<dbReference type="PANTHER" id="PTHR48040:SF12">
    <property type="entry name" value="ABC TRANSPORTER G FAMILY MEMBER 32-LIKE ISOFORM X1"/>
    <property type="match status" value="1"/>
</dbReference>
<dbReference type="SUPFAM" id="SSF52540">
    <property type="entry name" value="P-loop containing nucleoside triphosphate hydrolases"/>
    <property type="match status" value="1"/>
</dbReference>
<dbReference type="PANTHER" id="PTHR48040">
    <property type="entry name" value="PLEIOTROPIC DRUG RESISTANCE PROTEIN 1-LIKE ISOFORM X1"/>
    <property type="match status" value="1"/>
</dbReference>
<accession>A0A7J7NRV3</accession>
<reference evidence="1 2" key="1">
    <citation type="journal article" date="2020" name="IScience">
        <title>Genome Sequencing of the Endangered Kingdonia uniflora (Circaeasteraceae, Ranunculales) Reveals Potential Mechanisms of Evolutionary Specialization.</title>
        <authorList>
            <person name="Sun Y."/>
            <person name="Deng T."/>
            <person name="Zhang A."/>
            <person name="Moore M.J."/>
            <person name="Landis J.B."/>
            <person name="Lin N."/>
            <person name="Zhang H."/>
            <person name="Zhang X."/>
            <person name="Huang J."/>
            <person name="Zhang X."/>
            <person name="Sun H."/>
            <person name="Wang H."/>
        </authorList>
    </citation>
    <scope>NUCLEOTIDE SEQUENCE [LARGE SCALE GENOMIC DNA]</scope>
    <source>
        <strain evidence="1">TB1705</strain>
        <tissue evidence="1">Leaf</tissue>
    </source>
</reference>
<dbReference type="Proteomes" id="UP000541444">
    <property type="component" value="Unassembled WGS sequence"/>
</dbReference>
<gene>
    <name evidence="1" type="ORF">GIB67_034317</name>
</gene>
<dbReference type="InterPro" id="IPR010325">
    <property type="entry name" value="Rhamnogal_lyase"/>
</dbReference>
<protein>
    <submittedName>
        <fullName evidence="1">Uncharacterized protein</fullName>
    </submittedName>
</protein>
<evidence type="ECO:0000313" key="2">
    <source>
        <dbReference type="Proteomes" id="UP000541444"/>
    </source>
</evidence>
<proteinExistence type="predicted"/>
<dbReference type="EMBL" id="JACGCM010000622">
    <property type="protein sequence ID" value="KAF6169925.1"/>
    <property type="molecule type" value="Genomic_DNA"/>
</dbReference>